<feature type="region of interest" description="Disordered" evidence="1">
    <location>
        <begin position="530"/>
        <end position="582"/>
    </location>
</feature>
<reference evidence="3" key="1">
    <citation type="submission" date="2023-06" db="EMBL/GenBank/DDBJ databases">
        <authorList>
            <person name="Delattre M."/>
        </authorList>
    </citation>
    <scope>NUCLEOTIDE SEQUENCE</scope>
    <source>
        <strain evidence="3">AF72</strain>
    </source>
</reference>
<feature type="compositionally biased region" description="Low complexity" evidence="1">
    <location>
        <begin position="553"/>
        <end position="577"/>
    </location>
</feature>
<comment type="caution">
    <text evidence="3">The sequence shown here is derived from an EMBL/GenBank/DDBJ whole genome shotgun (WGS) entry which is preliminary data.</text>
</comment>
<proteinExistence type="predicted"/>
<feature type="compositionally biased region" description="Low complexity" evidence="1">
    <location>
        <begin position="217"/>
        <end position="229"/>
    </location>
</feature>
<evidence type="ECO:0000313" key="3">
    <source>
        <dbReference type="EMBL" id="CAJ0577903.1"/>
    </source>
</evidence>
<name>A0AA36CYW8_9BILA</name>
<feature type="region of interest" description="Disordered" evidence="1">
    <location>
        <begin position="597"/>
        <end position="618"/>
    </location>
</feature>
<feature type="region of interest" description="Disordered" evidence="1">
    <location>
        <begin position="217"/>
        <end position="261"/>
    </location>
</feature>
<dbReference type="Proteomes" id="UP001177023">
    <property type="component" value="Unassembled WGS sequence"/>
</dbReference>
<protein>
    <submittedName>
        <fullName evidence="3">Uncharacterized protein</fullName>
    </submittedName>
</protein>
<accession>A0AA36CYW8</accession>
<evidence type="ECO:0000256" key="1">
    <source>
        <dbReference type="SAM" id="MobiDB-lite"/>
    </source>
</evidence>
<feature type="non-terminal residue" evidence="3">
    <location>
        <position position="780"/>
    </location>
</feature>
<feature type="chain" id="PRO_5041413370" evidence="2">
    <location>
        <begin position="20"/>
        <end position="780"/>
    </location>
</feature>
<evidence type="ECO:0000313" key="4">
    <source>
        <dbReference type="Proteomes" id="UP001177023"/>
    </source>
</evidence>
<feature type="compositionally biased region" description="Polar residues" evidence="1">
    <location>
        <begin position="248"/>
        <end position="261"/>
    </location>
</feature>
<dbReference type="AlphaFoldDB" id="A0AA36CYW8"/>
<keyword evidence="2" id="KW-0732">Signal</keyword>
<gene>
    <name evidence="3" type="ORF">MSPICULIGERA_LOCUS16167</name>
</gene>
<sequence>MLAPWWTALLIALPSLAVADYCSSYAECVAVSRLEERLCLGNSQKRPYWLPESTDPHNCHEQLKGDYQRLERLEIELDTAFVNCMAGQNSTQESPSECPRLERQSPKFVAGRTIDYVPTWCFTGVDRRIARQCGPLKGCCEAVNDCEALLTNSPEFDRIKAAAFEMRNRAEHCERGNQLPGLPDFRSTVHSKNGLQDPFERKPILTPSGTITITVTQSTASPPTTSGSTEEGHEATTVTSKPLKVEGASTTPASTYNSANSQIFDRLDKHEKQVKELLEKEGVEGGEGLLTNQKGEAVEQPRLTFPPGTIGQGAATEVQVPASGNKLEETEADFGLSIEREDQAIDQTLSSLFRVAEIPPASEGLAGETVRAEAHFGREPTYTRADAQFDDDGRVVTESATVTSSPVIFLPEPGSDGVRRSPTKLGCGLKRLHASKTKKMEKILSLLGENEESADMQEIKELLDNWQHDVRGRIMDAKLRNKNKAIGQALDKLIDHFDQVNLGLLKQNIHANFDNADYPEEDAQIAAMECDPLDDGSGDGEGSGSGEPTFTDASGELEGSGEEALTTTEEPPSTQETENGDKIIMEDGVEKLVISGHNLQIDKKPENETEETGPTSEWLQKYRAEVEKQHKDREGPGSRNESTCDVYMRCRNQMHLALDGCAWRFASVKILMSLAESSESLLYRGDDLCDPQDRPYYESLYNLMIRRNGKIRQCLDKKNENIFDKVVCIPYGPEKAATYDEALLRILSADYQKSGECFADANLIQEKCSRLRECCPHFDR</sequence>
<keyword evidence="4" id="KW-1185">Reference proteome</keyword>
<organism evidence="3 4">
    <name type="scientific">Mesorhabditis spiculigera</name>
    <dbReference type="NCBI Taxonomy" id="96644"/>
    <lineage>
        <taxon>Eukaryota</taxon>
        <taxon>Metazoa</taxon>
        <taxon>Ecdysozoa</taxon>
        <taxon>Nematoda</taxon>
        <taxon>Chromadorea</taxon>
        <taxon>Rhabditida</taxon>
        <taxon>Rhabditina</taxon>
        <taxon>Rhabditomorpha</taxon>
        <taxon>Rhabditoidea</taxon>
        <taxon>Rhabditidae</taxon>
        <taxon>Mesorhabditinae</taxon>
        <taxon>Mesorhabditis</taxon>
    </lineage>
</organism>
<dbReference type="EMBL" id="CATQJA010002652">
    <property type="protein sequence ID" value="CAJ0577903.1"/>
    <property type="molecule type" value="Genomic_DNA"/>
</dbReference>
<evidence type="ECO:0000256" key="2">
    <source>
        <dbReference type="SAM" id="SignalP"/>
    </source>
</evidence>
<feature type="signal peptide" evidence="2">
    <location>
        <begin position="1"/>
        <end position="19"/>
    </location>
</feature>